<accession>A0AAV2E822</accession>
<proteinExistence type="predicted"/>
<organism evidence="2 3">
    <name type="scientific">Linum trigynum</name>
    <dbReference type="NCBI Taxonomy" id="586398"/>
    <lineage>
        <taxon>Eukaryota</taxon>
        <taxon>Viridiplantae</taxon>
        <taxon>Streptophyta</taxon>
        <taxon>Embryophyta</taxon>
        <taxon>Tracheophyta</taxon>
        <taxon>Spermatophyta</taxon>
        <taxon>Magnoliopsida</taxon>
        <taxon>eudicotyledons</taxon>
        <taxon>Gunneridae</taxon>
        <taxon>Pentapetalae</taxon>
        <taxon>rosids</taxon>
        <taxon>fabids</taxon>
        <taxon>Malpighiales</taxon>
        <taxon>Linaceae</taxon>
        <taxon>Linum</taxon>
    </lineage>
</organism>
<dbReference type="AlphaFoldDB" id="A0AAV2E822"/>
<feature type="compositionally biased region" description="Basic and acidic residues" evidence="1">
    <location>
        <begin position="56"/>
        <end position="67"/>
    </location>
</feature>
<dbReference type="EMBL" id="OZ034817">
    <property type="protein sequence ID" value="CAL1381817.1"/>
    <property type="molecule type" value="Genomic_DNA"/>
</dbReference>
<dbReference type="Proteomes" id="UP001497516">
    <property type="component" value="Chromosome 4"/>
</dbReference>
<evidence type="ECO:0000256" key="1">
    <source>
        <dbReference type="SAM" id="MobiDB-lite"/>
    </source>
</evidence>
<feature type="region of interest" description="Disordered" evidence="1">
    <location>
        <begin position="56"/>
        <end position="87"/>
    </location>
</feature>
<evidence type="ECO:0000313" key="3">
    <source>
        <dbReference type="Proteomes" id="UP001497516"/>
    </source>
</evidence>
<evidence type="ECO:0000313" key="2">
    <source>
        <dbReference type="EMBL" id="CAL1381817.1"/>
    </source>
</evidence>
<reference evidence="2 3" key="1">
    <citation type="submission" date="2024-04" db="EMBL/GenBank/DDBJ databases">
        <authorList>
            <person name="Fracassetti M."/>
        </authorList>
    </citation>
    <scope>NUCLEOTIDE SEQUENCE [LARGE SCALE GENOMIC DNA]</scope>
</reference>
<name>A0AAV2E822_9ROSI</name>
<protein>
    <submittedName>
        <fullName evidence="2">Uncharacterized protein</fullName>
    </submittedName>
</protein>
<sequence>METQIGNLDEILMKRPQGALPSQIIANHKDPRAWVHFISLRSGKVTQDVATKKIIQEEGEAPPKVDEQNPMEGNDYEAKKAPPTPPLVVECKHPFPFPTRFHTDHLKAEFGKFMKI</sequence>
<keyword evidence="3" id="KW-1185">Reference proteome</keyword>
<gene>
    <name evidence="2" type="ORF">LTRI10_LOCUS23172</name>
</gene>